<sequence>MTLKELQIFYKLSKLNSPSIVAKKLNLSQGAVSLALKSLEKDLGVKLFDRIGKKLVLNEYGRIFKAKTYNNYLELMDARNLFKENRLMGELQILASKTIGSFILPNIIFEFKQKYPDIKVVKQNENSEYIVNSIMNGKIDFGFIESEIEKNEIVKEKIGEDKLIIVSSDNNLKKKYFIDELFNKKWILRETGSGTREMFLNAIKGIDLPISYETNSISEIKILLKNPDTITCISEYAVKDELKKKELFEIEVKNLYLKRNLYLVYHKNKIKTKIFEKFTEFVKKKLDN</sequence>
<dbReference type="EMBL" id="BDME01000001">
    <property type="protein sequence ID" value="GAX87464.1"/>
    <property type="molecule type" value="Genomic_DNA"/>
</dbReference>
<dbReference type="Gene3D" id="3.40.190.290">
    <property type="match status" value="1"/>
</dbReference>
<evidence type="ECO:0000259" key="5">
    <source>
        <dbReference type="PROSITE" id="PS50931"/>
    </source>
</evidence>
<dbReference type="Gene3D" id="1.10.10.10">
    <property type="entry name" value="Winged helix-like DNA-binding domain superfamily/Winged helix DNA-binding domain"/>
    <property type="match status" value="1"/>
</dbReference>
<keyword evidence="4" id="KW-0804">Transcription</keyword>
<comment type="similarity">
    <text evidence="1">Belongs to the LysR transcriptional regulatory family.</text>
</comment>
<dbReference type="OrthoDB" id="5317428at2"/>
<keyword evidence="3" id="KW-0238">DNA-binding</keyword>
<dbReference type="GO" id="GO:0000976">
    <property type="term" value="F:transcription cis-regulatory region binding"/>
    <property type="evidence" value="ECO:0007669"/>
    <property type="project" value="TreeGrafter"/>
</dbReference>
<evidence type="ECO:0000256" key="2">
    <source>
        <dbReference type="ARBA" id="ARBA00023015"/>
    </source>
</evidence>
<dbReference type="SUPFAM" id="SSF46785">
    <property type="entry name" value="Winged helix' DNA-binding domain"/>
    <property type="match status" value="1"/>
</dbReference>
<dbReference type="Proteomes" id="UP000217944">
    <property type="component" value="Unassembled WGS sequence"/>
</dbReference>
<keyword evidence="2" id="KW-0805">Transcription regulation</keyword>
<evidence type="ECO:0000256" key="1">
    <source>
        <dbReference type="ARBA" id="ARBA00009437"/>
    </source>
</evidence>
<keyword evidence="7" id="KW-1185">Reference proteome</keyword>
<feature type="domain" description="HTH lysR-type" evidence="5">
    <location>
        <begin position="1"/>
        <end position="58"/>
    </location>
</feature>
<organism evidence="6 7">
    <name type="scientific">Lebetimonas natsushimae</name>
    <dbReference type="NCBI Taxonomy" id="1936991"/>
    <lineage>
        <taxon>Bacteria</taxon>
        <taxon>Pseudomonadati</taxon>
        <taxon>Campylobacterota</taxon>
        <taxon>Epsilonproteobacteria</taxon>
        <taxon>Nautiliales</taxon>
        <taxon>Nautiliaceae</taxon>
        <taxon>Lebetimonas</taxon>
    </lineage>
</organism>
<dbReference type="PRINTS" id="PR00039">
    <property type="entry name" value="HTHLYSR"/>
</dbReference>
<evidence type="ECO:0000256" key="4">
    <source>
        <dbReference type="ARBA" id="ARBA00023163"/>
    </source>
</evidence>
<accession>A0A292YEB0</accession>
<dbReference type="RefSeq" id="WP_096258598.1">
    <property type="nucleotide sequence ID" value="NZ_BDME01000001.1"/>
</dbReference>
<dbReference type="Pfam" id="PF03466">
    <property type="entry name" value="LysR_substrate"/>
    <property type="match status" value="1"/>
</dbReference>
<dbReference type="PANTHER" id="PTHR30126">
    <property type="entry name" value="HTH-TYPE TRANSCRIPTIONAL REGULATOR"/>
    <property type="match status" value="1"/>
</dbReference>
<comment type="caution">
    <text evidence="6">The sequence shown here is derived from an EMBL/GenBank/DDBJ whole genome shotgun (WGS) entry which is preliminary data.</text>
</comment>
<dbReference type="GO" id="GO:0003700">
    <property type="term" value="F:DNA-binding transcription factor activity"/>
    <property type="evidence" value="ECO:0007669"/>
    <property type="project" value="InterPro"/>
</dbReference>
<evidence type="ECO:0000313" key="6">
    <source>
        <dbReference type="EMBL" id="GAX87464.1"/>
    </source>
</evidence>
<dbReference type="PANTHER" id="PTHR30126:SF39">
    <property type="entry name" value="HTH-TYPE TRANSCRIPTIONAL REGULATOR CYSL"/>
    <property type="match status" value="1"/>
</dbReference>
<dbReference type="AlphaFoldDB" id="A0A292YEB0"/>
<protein>
    <recommendedName>
        <fullName evidence="5">HTH lysR-type domain-containing protein</fullName>
    </recommendedName>
</protein>
<dbReference type="InterPro" id="IPR036388">
    <property type="entry name" value="WH-like_DNA-bd_sf"/>
</dbReference>
<proteinExistence type="inferred from homology"/>
<dbReference type="Pfam" id="PF00126">
    <property type="entry name" value="HTH_1"/>
    <property type="match status" value="1"/>
</dbReference>
<dbReference type="InterPro" id="IPR000847">
    <property type="entry name" value="LysR_HTH_N"/>
</dbReference>
<dbReference type="InterPro" id="IPR005119">
    <property type="entry name" value="LysR_subst-bd"/>
</dbReference>
<reference evidence="6 7" key="1">
    <citation type="journal article" date="2017" name="Syst. Appl. Microbiol.">
        <title>Lebetimonas natsushimae sp. nov., a novel strictly anaerobic, moderately thermophilic chemoautotroph isolated from a deep-sea hydrothermal vent polychaete nest in the Mid-Okinawa Trough.</title>
        <authorList>
            <person name="Nagata R."/>
            <person name="Takaki Y."/>
            <person name="Tame A."/>
            <person name="Nunoura T."/>
            <person name="Muto H."/>
            <person name="Mino S."/>
            <person name="Sawayama S."/>
            <person name="Takai K."/>
            <person name="Nakagawa S."/>
        </authorList>
    </citation>
    <scope>NUCLEOTIDE SEQUENCE [LARGE SCALE GENOMIC DNA]</scope>
    <source>
        <strain evidence="6 7">HS1857</strain>
    </source>
</reference>
<dbReference type="SUPFAM" id="SSF53850">
    <property type="entry name" value="Periplasmic binding protein-like II"/>
    <property type="match status" value="1"/>
</dbReference>
<gene>
    <name evidence="6" type="ORF">LNAT_P0760</name>
</gene>
<evidence type="ECO:0000313" key="7">
    <source>
        <dbReference type="Proteomes" id="UP000217944"/>
    </source>
</evidence>
<name>A0A292YEB0_9BACT</name>
<evidence type="ECO:0000256" key="3">
    <source>
        <dbReference type="ARBA" id="ARBA00023125"/>
    </source>
</evidence>
<dbReference type="InterPro" id="IPR036390">
    <property type="entry name" value="WH_DNA-bd_sf"/>
</dbReference>
<dbReference type="PROSITE" id="PS50931">
    <property type="entry name" value="HTH_LYSR"/>
    <property type="match status" value="1"/>
</dbReference>